<dbReference type="EMBL" id="BMAV01025007">
    <property type="protein sequence ID" value="GFS37694.1"/>
    <property type="molecule type" value="Genomic_DNA"/>
</dbReference>
<dbReference type="OrthoDB" id="6437663at2759"/>
<sequence length="112" mass="13408">MSITRCICLEIDRWKKDHKDDFELDFLNLQNYICWTSQGKIDRIKSAKSLINDENLPICKSFNIARHYCFVADVITLLEKMNKVDKFDSSRLGARPWFEYRKNRTDKKFVSH</sequence>
<dbReference type="Proteomes" id="UP000886998">
    <property type="component" value="Unassembled WGS sequence"/>
</dbReference>
<reference evidence="1" key="1">
    <citation type="submission" date="2020-08" db="EMBL/GenBank/DDBJ databases">
        <title>Multicomponent nature underlies the extraordinary mechanical properties of spider dragline silk.</title>
        <authorList>
            <person name="Kono N."/>
            <person name="Nakamura H."/>
            <person name="Mori M."/>
            <person name="Yoshida Y."/>
            <person name="Ohtoshi R."/>
            <person name="Malay A.D."/>
            <person name="Moran D.A.P."/>
            <person name="Tomita M."/>
            <person name="Numata K."/>
            <person name="Arakawa K."/>
        </authorList>
    </citation>
    <scope>NUCLEOTIDE SEQUENCE</scope>
</reference>
<evidence type="ECO:0000313" key="1">
    <source>
        <dbReference type="EMBL" id="GFS37694.1"/>
    </source>
</evidence>
<protein>
    <submittedName>
        <fullName evidence="1">Uncharacterized protein</fullName>
    </submittedName>
</protein>
<name>A0A8X6M8V6_9ARAC</name>
<accession>A0A8X6M8V6</accession>
<evidence type="ECO:0000313" key="2">
    <source>
        <dbReference type="Proteomes" id="UP000886998"/>
    </source>
</evidence>
<organism evidence="1 2">
    <name type="scientific">Trichonephila inaurata madagascariensis</name>
    <dbReference type="NCBI Taxonomy" id="2747483"/>
    <lineage>
        <taxon>Eukaryota</taxon>
        <taxon>Metazoa</taxon>
        <taxon>Ecdysozoa</taxon>
        <taxon>Arthropoda</taxon>
        <taxon>Chelicerata</taxon>
        <taxon>Arachnida</taxon>
        <taxon>Araneae</taxon>
        <taxon>Araneomorphae</taxon>
        <taxon>Entelegynae</taxon>
        <taxon>Araneoidea</taxon>
        <taxon>Nephilidae</taxon>
        <taxon>Trichonephila</taxon>
        <taxon>Trichonephila inaurata</taxon>
    </lineage>
</organism>
<proteinExistence type="predicted"/>
<gene>
    <name evidence="1" type="ORF">TNIN_414671</name>
</gene>
<keyword evidence="2" id="KW-1185">Reference proteome</keyword>
<comment type="caution">
    <text evidence="1">The sequence shown here is derived from an EMBL/GenBank/DDBJ whole genome shotgun (WGS) entry which is preliminary data.</text>
</comment>
<dbReference type="AlphaFoldDB" id="A0A8X6M8V6"/>